<dbReference type="HAMAP" id="MF_01185">
    <property type="entry name" value="FliW"/>
    <property type="match status" value="1"/>
</dbReference>
<dbReference type="OrthoDB" id="9801235at2"/>
<protein>
    <recommendedName>
        <fullName evidence="5">Flagellar assembly factor FliW</fullName>
    </recommendedName>
</protein>
<keyword evidence="2 5" id="KW-1005">Bacterial flagellum biogenesis</keyword>
<dbReference type="Pfam" id="PF02623">
    <property type="entry name" value="FliW"/>
    <property type="match status" value="1"/>
</dbReference>
<comment type="subcellular location">
    <subcellularLocation>
        <location evidence="5">Cytoplasm</location>
    </subcellularLocation>
</comment>
<organism evidence="6 7">
    <name type="scientific">Fonticella tunisiensis</name>
    <dbReference type="NCBI Taxonomy" id="1096341"/>
    <lineage>
        <taxon>Bacteria</taxon>
        <taxon>Bacillati</taxon>
        <taxon>Bacillota</taxon>
        <taxon>Clostridia</taxon>
        <taxon>Eubacteriales</taxon>
        <taxon>Clostridiaceae</taxon>
        <taxon>Fonticella</taxon>
    </lineage>
</organism>
<evidence type="ECO:0000256" key="3">
    <source>
        <dbReference type="ARBA" id="ARBA00022845"/>
    </source>
</evidence>
<keyword evidence="1 5" id="KW-0963">Cytoplasm</keyword>
<evidence type="ECO:0000256" key="4">
    <source>
        <dbReference type="ARBA" id="ARBA00023186"/>
    </source>
</evidence>
<keyword evidence="6" id="KW-0969">Cilium</keyword>
<evidence type="ECO:0000313" key="6">
    <source>
        <dbReference type="EMBL" id="TDT50621.1"/>
    </source>
</evidence>
<accession>A0A4V3ES65</accession>
<dbReference type="AlphaFoldDB" id="A0A4V3ES65"/>
<keyword evidence="3 5" id="KW-0810">Translation regulation</keyword>
<dbReference type="PANTHER" id="PTHR39190:SF1">
    <property type="entry name" value="FLAGELLAR ASSEMBLY FACTOR FLIW"/>
    <property type="match status" value="1"/>
</dbReference>
<evidence type="ECO:0000256" key="5">
    <source>
        <dbReference type="HAMAP-Rule" id="MF_01185"/>
    </source>
</evidence>
<proteinExistence type="inferred from homology"/>
<dbReference type="PANTHER" id="PTHR39190">
    <property type="entry name" value="FLAGELLAR ASSEMBLY FACTOR FLIW"/>
    <property type="match status" value="1"/>
</dbReference>
<comment type="similarity">
    <text evidence="5">Belongs to the FliW family.</text>
</comment>
<comment type="function">
    <text evidence="5">Acts as an anti-CsrA protein, binds CsrA and prevents it from repressing translation of its target genes, one of which is flagellin. Binds to flagellin and participates in the assembly of the flagellum.</text>
</comment>
<evidence type="ECO:0000256" key="1">
    <source>
        <dbReference type="ARBA" id="ARBA00022490"/>
    </source>
</evidence>
<dbReference type="Gene3D" id="2.30.290.10">
    <property type="entry name" value="BH3618-like"/>
    <property type="match status" value="1"/>
</dbReference>
<name>A0A4V3ES65_9CLOT</name>
<keyword evidence="6" id="KW-0966">Cell projection</keyword>
<dbReference type="InterPro" id="IPR003775">
    <property type="entry name" value="Flagellar_assembly_factor_FliW"/>
</dbReference>
<evidence type="ECO:0000256" key="2">
    <source>
        <dbReference type="ARBA" id="ARBA00022795"/>
    </source>
</evidence>
<dbReference type="GO" id="GO:0044780">
    <property type="term" value="P:bacterial-type flagellum assembly"/>
    <property type="evidence" value="ECO:0007669"/>
    <property type="project" value="UniProtKB-UniRule"/>
</dbReference>
<reference evidence="6 7" key="1">
    <citation type="submission" date="2019-03" db="EMBL/GenBank/DDBJ databases">
        <title>Genomic Encyclopedia of Type Strains, Phase IV (KMG-IV): sequencing the most valuable type-strain genomes for metagenomic binning, comparative biology and taxonomic classification.</title>
        <authorList>
            <person name="Goeker M."/>
        </authorList>
    </citation>
    <scope>NUCLEOTIDE SEQUENCE [LARGE SCALE GENOMIC DNA]</scope>
    <source>
        <strain evidence="6 7">DSM 24455</strain>
    </source>
</reference>
<dbReference type="InterPro" id="IPR024046">
    <property type="entry name" value="Flagellar_assmbl_FliW_dom_sf"/>
</dbReference>
<gene>
    <name evidence="5" type="primary">fliW</name>
    <name evidence="6" type="ORF">EDD71_12638</name>
</gene>
<dbReference type="RefSeq" id="WP_133629061.1">
    <property type="nucleotide sequence ID" value="NZ_SOAZ01000026.1"/>
</dbReference>
<dbReference type="Proteomes" id="UP000295325">
    <property type="component" value="Unassembled WGS sequence"/>
</dbReference>
<dbReference type="GO" id="GO:0006417">
    <property type="term" value="P:regulation of translation"/>
    <property type="evidence" value="ECO:0007669"/>
    <property type="project" value="UniProtKB-KW"/>
</dbReference>
<evidence type="ECO:0000313" key="7">
    <source>
        <dbReference type="Proteomes" id="UP000295325"/>
    </source>
</evidence>
<keyword evidence="7" id="KW-1185">Reference proteome</keyword>
<dbReference type="EMBL" id="SOAZ01000026">
    <property type="protein sequence ID" value="TDT50621.1"/>
    <property type="molecule type" value="Genomic_DNA"/>
</dbReference>
<comment type="subunit">
    <text evidence="5">Interacts with translational regulator CsrA and flagellin(s).</text>
</comment>
<keyword evidence="4 5" id="KW-0143">Chaperone</keyword>
<dbReference type="SUPFAM" id="SSF141457">
    <property type="entry name" value="BH3618-like"/>
    <property type="match status" value="1"/>
</dbReference>
<sequence>MKIGTRFFGEIEIDEKEIIKFKYGIPGFEHLKEFVILNLEDNPNLKCLQSVEEKSICLMMISPWTYFKDYEIKLSDNEVEELEIEKERDVLIYNIITVRGDKITANLLAPIVINIINNKGKQIILSDSKYSIRQEIPCL</sequence>
<dbReference type="NCBIfam" id="NF009793">
    <property type="entry name" value="PRK13285.1-1"/>
    <property type="match status" value="1"/>
</dbReference>
<comment type="caution">
    <text evidence="6">The sequence shown here is derived from an EMBL/GenBank/DDBJ whole genome shotgun (WGS) entry which is preliminary data.</text>
</comment>
<keyword evidence="6" id="KW-0282">Flagellum</keyword>
<dbReference type="GO" id="GO:0005737">
    <property type="term" value="C:cytoplasm"/>
    <property type="evidence" value="ECO:0007669"/>
    <property type="project" value="UniProtKB-SubCell"/>
</dbReference>